<protein>
    <submittedName>
        <fullName evidence="2">HD domain-containing protein</fullName>
    </submittedName>
</protein>
<dbReference type="AlphaFoldDB" id="A0A430HC43"/>
<gene>
    <name evidence="2" type="ORF">EJB06_31270</name>
</gene>
<accession>A0A430HC43</accession>
<dbReference type="Proteomes" id="UP000278085">
    <property type="component" value="Unassembled WGS sequence"/>
</dbReference>
<feature type="domain" description="HD-GYP" evidence="1">
    <location>
        <begin position="99"/>
        <end position="295"/>
    </location>
</feature>
<comment type="caution">
    <text evidence="2">The sequence shown here is derived from an EMBL/GenBank/DDBJ whole genome shotgun (WGS) entry which is preliminary data.</text>
</comment>
<dbReference type="Pfam" id="PF13487">
    <property type="entry name" value="HD_5"/>
    <property type="match status" value="1"/>
</dbReference>
<evidence type="ECO:0000313" key="2">
    <source>
        <dbReference type="EMBL" id="RSZ55087.1"/>
    </source>
</evidence>
<dbReference type="GO" id="GO:0008081">
    <property type="term" value="F:phosphoric diester hydrolase activity"/>
    <property type="evidence" value="ECO:0007669"/>
    <property type="project" value="UniProtKB-ARBA"/>
</dbReference>
<reference evidence="2 3" key="1">
    <citation type="submission" date="2018-12" db="EMBL/GenBank/DDBJ databases">
        <authorList>
            <person name="Yang E."/>
        </authorList>
    </citation>
    <scope>NUCLEOTIDE SEQUENCE [LARGE SCALE GENOMIC DNA]</scope>
    <source>
        <strain evidence="2 3">SOD</strain>
    </source>
</reference>
<organism evidence="2 3">
    <name type="scientific">Massilia atriviolacea</name>
    <dbReference type="NCBI Taxonomy" id="2495579"/>
    <lineage>
        <taxon>Bacteria</taxon>
        <taxon>Pseudomonadati</taxon>
        <taxon>Pseudomonadota</taxon>
        <taxon>Betaproteobacteria</taxon>
        <taxon>Burkholderiales</taxon>
        <taxon>Oxalobacteraceae</taxon>
        <taxon>Telluria group</taxon>
        <taxon>Massilia</taxon>
    </lineage>
</organism>
<dbReference type="PROSITE" id="PS51832">
    <property type="entry name" value="HD_GYP"/>
    <property type="match status" value="1"/>
</dbReference>
<dbReference type="InterPro" id="IPR003607">
    <property type="entry name" value="HD/PDEase_dom"/>
</dbReference>
<evidence type="ECO:0000259" key="1">
    <source>
        <dbReference type="PROSITE" id="PS51832"/>
    </source>
</evidence>
<dbReference type="CDD" id="cd00077">
    <property type="entry name" value="HDc"/>
    <property type="match status" value="1"/>
</dbReference>
<sequence>MAIRRITMADLAFGEPLRWDIFSTPSAARPLLKKGQVLAPGELDDWLAAGLYAEASAPVSVLQSLNQINRRLERTLMDLRDQGSADRELRATADDLIATVERGADIALAAIFLNQIAGAYAVRHCTEAAIVACLIARAMDKSPAEVLVVTAAALSMNVGMVRQADLFQNKDGALSHEERALVRRHPSASVDMLRWAGVNDEAWLDLVLMHHENDDGSGYPAGKLGDEISQNAKLIGLADRYCAFVSARNYRRSLLPPVALERLGAGNEMPYDRIVLGHFATQIGAYPPGTLVRLENAELGVVSRRGLDGAGVGVHVLRAADGKTPGEAQERVTSEPGCAIAEALHEDHAKLRFPMKQIWGELASL</sequence>
<dbReference type="OrthoDB" id="9774747at2"/>
<keyword evidence="3" id="KW-1185">Reference proteome</keyword>
<dbReference type="SUPFAM" id="SSF109604">
    <property type="entry name" value="HD-domain/PDEase-like"/>
    <property type="match status" value="1"/>
</dbReference>
<dbReference type="PANTHER" id="PTHR43155">
    <property type="entry name" value="CYCLIC DI-GMP PHOSPHODIESTERASE PA4108-RELATED"/>
    <property type="match status" value="1"/>
</dbReference>
<name>A0A430HC43_9BURK</name>
<dbReference type="PANTHER" id="PTHR43155:SF2">
    <property type="entry name" value="CYCLIC DI-GMP PHOSPHODIESTERASE PA4108"/>
    <property type="match status" value="1"/>
</dbReference>
<proteinExistence type="predicted"/>
<dbReference type="Gene3D" id="1.10.3210.10">
    <property type="entry name" value="Hypothetical protein af1432"/>
    <property type="match status" value="1"/>
</dbReference>
<dbReference type="EMBL" id="RXLQ01000042">
    <property type="protein sequence ID" value="RSZ55087.1"/>
    <property type="molecule type" value="Genomic_DNA"/>
</dbReference>
<dbReference type="InterPro" id="IPR037522">
    <property type="entry name" value="HD_GYP_dom"/>
</dbReference>
<evidence type="ECO:0000313" key="3">
    <source>
        <dbReference type="Proteomes" id="UP000278085"/>
    </source>
</evidence>